<dbReference type="CDD" id="cd10017">
    <property type="entry name" value="B3_DNA"/>
    <property type="match status" value="2"/>
</dbReference>
<keyword evidence="4" id="KW-0238">DNA-binding</keyword>
<gene>
    <name evidence="8" type="ORF">J1N35_002969</name>
</gene>
<keyword evidence="2" id="KW-0677">Repeat</keyword>
<dbReference type="PROSITE" id="PS50863">
    <property type="entry name" value="B3"/>
    <property type="match status" value="2"/>
</dbReference>
<feature type="domain" description="TF-B3" evidence="7">
    <location>
        <begin position="15"/>
        <end position="104"/>
    </location>
</feature>
<comment type="subcellular location">
    <subcellularLocation>
        <location evidence="1">Nucleus</location>
    </subcellularLocation>
</comment>
<evidence type="ECO:0000256" key="1">
    <source>
        <dbReference type="ARBA" id="ARBA00004123"/>
    </source>
</evidence>
<evidence type="ECO:0000313" key="9">
    <source>
        <dbReference type="Proteomes" id="UP000828251"/>
    </source>
</evidence>
<evidence type="ECO:0000256" key="6">
    <source>
        <dbReference type="ARBA" id="ARBA00023242"/>
    </source>
</evidence>
<proteinExistence type="predicted"/>
<keyword evidence="9" id="KW-1185">Reference proteome</keyword>
<evidence type="ECO:0000256" key="5">
    <source>
        <dbReference type="ARBA" id="ARBA00023163"/>
    </source>
</evidence>
<dbReference type="Proteomes" id="UP000828251">
    <property type="component" value="Unassembled WGS sequence"/>
</dbReference>
<dbReference type="PANTHER" id="PTHR31674:SF62">
    <property type="entry name" value="B3 DOMAIN-CONTAINING PROTEIN REM14-RELATED"/>
    <property type="match status" value="1"/>
</dbReference>
<dbReference type="GO" id="GO:0005634">
    <property type="term" value="C:nucleus"/>
    <property type="evidence" value="ECO:0007669"/>
    <property type="project" value="UniProtKB-SubCell"/>
</dbReference>
<organism evidence="8 9">
    <name type="scientific">Gossypium stocksii</name>
    <dbReference type="NCBI Taxonomy" id="47602"/>
    <lineage>
        <taxon>Eukaryota</taxon>
        <taxon>Viridiplantae</taxon>
        <taxon>Streptophyta</taxon>
        <taxon>Embryophyta</taxon>
        <taxon>Tracheophyta</taxon>
        <taxon>Spermatophyta</taxon>
        <taxon>Magnoliopsida</taxon>
        <taxon>eudicotyledons</taxon>
        <taxon>Gunneridae</taxon>
        <taxon>Pentapetalae</taxon>
        <taxon>rosids</taxon>
        <taxon>malvids</taxon>
        <taxon>Malvales</taxon>
        <taxon>Malvaceae</taxon>
        <taxon>Malvoideae</taxon>
        <taxon>Gossypium</taxon>
    </lineage>
</organism>
<dbReference type="SUPFAM" id="SSF101936">
    <property type="entry name" value="DNA-binding pseudobarrel domain"/>
    <property type="match status" value="2"/>
</dbReference>
<dbReference type="OrthoDB" id="1109907at2759"/>
<accession>A0A9D3WMT5</accession>
<reference evidence="8 9" key="1">
    <citation type="journal article" date="2021" name="Plant Biotechnol. J.">
        <title>Multi-omics assisted identification of the key and species-specific regulatory components of drought-tolerant mechanisms in Gossypium stocksii.</title>
        <authorList>
            <person name="Yu D."/>
            <person name="Ke L."/>
            <person name="Zhang D."/>
            <person name="Wu Y."/>
            <person name="Sun Y."/>
            <person name="Mei J."/>
            <person name="Sun J."/>
            <person name="Sun Y."/>
        </authorList>
    </citation>
    <scope>NUCLEOTIDE SEQUENCE [LARGE SCALE GENOMIC DNA]</scope>
    <source>
        <strain evidence="9">cv. E1</strain>
        <tissue evidence="8">Leaf</tissue>
    </source>
</reference>
<sequence>MPEINASFISFPKELEHLNSLSTQLCPMLYFLPLFLTSSNPSYQASTFAVLRSYGRTWSVKIRDRRFEDGWQDFARDHDLHVGDFLVFRYGGNMVFDVVVFDTSACQRQYPLLATQTQQPAKEIGKQHEKRTSTSVTLESPHFVSNLTLESMKSFRLNIPRKFARSNDLDRSCETVLVDEQGRSWMASIRLKDSDGQVYIGRGWRNICIGNSLGLKDCVKLELIGNGITPIFKLYTNYCKGNYLAIDNSHFKAGFELEMSHLSQTIPFSRWTRFGTGHIYVL</sequence>
<keyword evidence="3" id="KW-0805">Transcription regulation</keyword>
<evidence type="ECO:0000259" key="7">
    <source>
        <dbReference type="PROSITE" id="PS50863"/>
    </source>
</evidence>
<dbReference type="InterPro" id="IPR015300">
    <property type="entry name" value="DNA-bd_pseudobarrel_sf"/>
</dbReference>
<protein>
    <recommendedName>
        <fullName evidence="7">TF-B3 domain-containing protein</fullName>
    </recommendedName>
</protein>
<dbReference type="InterPro" id="IPR003340">
    <property type="entry name" value="B3_DNA-bd"/>
</dbReference>
<dbReference type="EMBL" id="JAIQCV010000001">
    <property type="protein sequence ID" value="KAH1131591.1"/>
    <property type="molecule type" value="Genomic_DNA"/>
</dbReference>
<keyword evidence="5" id="KW-0804">Transcription</keyword>
<evidence type="ECO:0000256" key="2">
    <source>
        <dbReference type="ARBA" id="ARBA00022737"/>
    </source>
</evidence>
<dbReference type="SMART" id="SM01019">
    <property type="entry name" value="B3"/>
    <property type="match status" value="2"/>
</dbReference>
<dbReference type="InterPro" id="IPR039218">
    <property type="entry name" value="REM_fam"/>
</dbReference>
<dbReference type="Gene3D" id="2.40.330.10">
    <property type="entry name" value="DNA-binding pseudobarrel domain"/>
    <property type="match status" value="2"/>
</dbReference>
<dbReference type="PANTHER" id="PTHR31674">
    <property type="entry name" value="B3 DOMAIN-CONTAINING PROTEIN REM-LIKE 3-RELATED"/>
    <property type="match status" value="1"/>
</dbReference>
<evidence type="ECO:0000313" key="8">
    <source>
        <dbReference type="EMBL" id="KAH1131591.1"/>
    </source>
</evidence>
<dbReference type="AlphaFoldDB" id="A0A9D3WMT5"/>
<dbReference type="Pfam" id="PF02362">
    <property type="entry name" value="B3"/>
    <property type="match status" value="2"/>
</dbReference>
<keyword evidence="6" id="KW-0539">Nucleus</keyword>
<evidence type="ECO:0000256" key="4">
    <source>
        <dbReference type="ARBA" id="ARBA00023125"/>
    </source>
</evidence>
<dbReference type="GO" id="GO:0003677">
    <property type="term" value="F:DNA binding"/>
    <property type="evidence" value="ECO:0007669"/>
    <property type="project" value="UniProtKB-KW"/>
</dbReference>
<evidence type="ECO:0000256" key="3">
    <source>
        <dbReference type="ARBA" id="ARBA00023015"/>
    </source>
</evidence>
<comment type="caution">
    <text evidence="8">The sequence shown here is derived from an EMBL/GenBank/DDBJ whole genome shotgun (WGS) entry which is preliminary data.</text>
</comment>
<name>A0A9D3WMT5_9ROSI</name>
<feature type="domain" description="TF-B3" evidence="7">
    <location>
        <begin position="142"/>
        <end position="237"/>
    </location>
</feature>